<dbReference type="PROSITE" id="PS50075">
    <property type="entry name" value="CARRIER"/>
    <property type="match status" value="1"/>
</dbReference>
<evidence type="ECO:0000313" key="3">
    <source>
        <dbReference type="Proteomes" id="UP000243232"/>
    </source>
</evidence>
<dbReference type="Proteomes" id="UP000243232">
    <property type="component" value="Chromosome I"/>
</dbReference>
<sequence>MSEVNAERLQDLKVFLRSIQRPGLSLEQVKPEDNIVQIGLIDSLALIQITLYLERKYNIDFSLLGFNPEQLSSMSNILQLIEESAA</sequence>
<dbReference type="OrthoDB" id="2625323at2"/>
<dbReference type="STRING" id="364197.SAMN05216296_1170"/>
<reference evidence="3" key="1">
    <citation type="submission" date="2016-10" db="EMBL/GenBank/DDBJ databases">
        <authorList>
            <person name="Varghese N."/>
            <person name="Submissions S."/>
        </authorList>
    </citation>
    <scope>NUCLEOTIDE SEQUENCE [LARGE SCALE GENOMIC DNA]</scope>
    <source>
        <strain evidence="3">DSM 17875</strain>
    </source>
</reference>
<dbReference type="RefSeq" id="WP_090193526.1">
    <property type="nucleotide sequence ID" value="NZ_LT629785.1"/>
</dbReference>
<feature type="domain" description="Carrier" evidence="1">
    <location>
        <begin position="3"/>
        <end position="85"/>
    </location>
</feature>
<dbReference type="EMBL" id="LT629785">
    <property type="protein sequence ID" value="SDU00028.1"/>
    <property type="molecule type" value="Genomic_DNA"/>
</dbReference>
<keyword evidence="3" id="KW-1185">Reference proteome</keyword>
<proteinExistence type="predicted"/>
<dbReference type="InterPro" id="IPR009081">
    <property type="entry name" value="PP-bd_ACP"/>
</dbReference>
<dbReference type="AlphaFoldDB" id="A0A1H2EZ82"/>
<dbReference type="InterPro" id="IPR036736">
    <property type="entry name" value="ACP-like_sf"/>
</dbReference>
<organism evidence="2 3">
    <name type="scientific">Pseudomonas pohangensis</name>
    <dbReference type="NCBI Taxonomy" id="364197"/>
    <lineage>
        <taxon>Bacteria</taxon>
        <taxon>Pseudomonadati</taxon>
        <taxon>Pseudomonadota</taxon>
        <taxon>Gammaproteobacteria</taxon>
        <taxon>Pseudomonadales</taxon>
        <taxon>Pseudomonadaceae</taxon>
        <taxon>Pseudomonas</taxon>
    </lineage>
</organism>
<gene>
    <name evidence="2" type="ORF">SAMN05216296_1170</name>
</gene>
<dbReference type="SUPFAM" id="SSF47336">
    <property type="entry name" value="ACP-like"/>
    <property type="match status" value="1"/>
</dbReference>
<evidence type="ECO:0000313" key="2">
    <source>
        <dbReference type="EMBL" id="SDU00028.1"/>
    </source>
</evidence>
<dbReference type="Pfam" id="PF00550">
    <property type="entry name" value="PP-binding"/>
    <property type="match status" value="1"/>
</dbReference>
<evidence type="ECO:0000259" key="1">
    <source>
        <dbReference type="PROSITE" id="PS50075"/>
    </source>
</evidence>
<name>A0A1H2EZ82_9PSED</name>
<dbReference type="Gene3D" id="1.10.1200.10">
    <property type="entry name" value="ACP-like"/>
    <property type="match status" value="1"/>
</dbReference>
<protein>
    <submittedName>
        <fullName evidence="2">Phosphopantetheine attachment site</fullName>
    </submittedName>
</protein>
<accession>A0A1H2EZ82</accession>